<dbReference type="PANTHER" id="PTHR16007">
    <property type="entry name" value="EPIDIDYMAL MEMBRANE PROTEIN E9-RELATED"/>
    <property type="match status" value="1"/>
</dbReference>
<protein>
    <recommendedName>
        <fullName evidence="9">Transmembrane protein 45B</fullName>
    </recommendedName>
</protein>
<dbReference type="AlphaFoldDB" id="A0A6A4RQT5"/>
<comment type="caution">
    <text evidence="7">The sequence shown here is derived from an EMBL/GenBank/DDBJ whole genome shotgun (WGS) entry which is preliminary data.</text>
</comment>
<keyword evidence="4 6" id="KW-1133">Transmembrane helix</keyword>
<proteinExistence type="inferred from homology"/>
<dbReference type="Pfam" id="PF04819">
    <property type="entry name" value="DUF716"/>
    <property type="match status" value="1"/>
</dbReference>
<name>A0A6A4RQT5_SCOMX</name>
<evidence type="ECO:0000256" key="1">
    <source>
        <dbReference type="ARBA" id="ARBA00004141"/>
    </source>
</evidence>
<feature type="transmembrane region" description="Helical" evidence="6">
    <location>
        <begin position="78"/>
        <end position="96"/>
    </location>
</feature>
<dbReference type="PANTHER" id="PTHR16007:SF21">
    <property type="entry name" value="TRANSMEMBRANE PROTEIN 45A"/>
    <property type="match status" value="1"/>
</dbReference>
<dbReference type="InterPro" id="IPR042127">
    <property type="entry name" value="TMEM45"/>
</dbReference>
<evidence type="ECO:0000256" key="4">
    <source>
        <dbReference type="ARBA" id="ARBA00022989"/>
    </source>
</evidence>
<evidence type="ECO:0000256" key="2">
    <source>
        <dbReference type="ARBA" id="ARBA00006948"/>
    </source>
</evidence>
<evidence type="ECO:0000313" key="8">
    <source>
        <dbReference type="Proteomes" id="UP000438429"/>
    </source>
</evidence>
<evidence type="ECO:0000313" key="7">
    <source>
        <dbReference type="EMBL" id="KAF0021382.1"/>
    </source>
</evidence>
<evidence type="ECO:0008006" key="9">
    <source>
        <dbReference type="Google" id="ProtNLM"/>
    </source>
</evidence>
<feature type="transmembrane region" description="Helical" evidence="6">
    <location>
        <begin position="6"/>
        <end position="26"/>
    </location>
</feature>
<feature type="transmembrane region" description="Helical" evidence="6">
    <location>
        <begin position="38"/>
        <end position="58"/>
    </location>
</feature>
<reference evidence="7 8" key="1">
    <citation type="submission" date="2019-06" db="EMBL/GenBank/DDBJ databases">
        <title>Draft genomes of female and male turbot (Scophthalmus maximus).</title>
        <authorList>
            <person name="Xu H."/>
            <person name="Xu X.-W."/>
            <person name="Shao C."/>
            <person name="Chen S."/>
        </authorList>
    </citation>
    <scope>NUCLEOTIDE SEQUENCE [LARGE SCALE GENOMIC DNA]</scope>
    <source>
        <strain evidence="7">Ysfricsl-2016a</strain>
        <tissue evidence="7">Blood</tissue>
    </source>
</reference>
<dbReference type="EMBL" id="VEVO01011671">
    <property type="protein sequence ID" value="KAF0021382.1"/>
    <property type="molecule type" value="Genomic_DNA"/>
</dbReference>
<gene>
    <name evidence="7" type="ORF">F2P81_026365</name>
</gene>
<sequence>MLDVHVHQLLLFAVFGGALVASLEVFHRGNIILELLRCTLTVLQGSWFWQIGFVLYPPNGPEWDMKDPSNMMFITMCYSWHLAFAMLLVGSLYCTVSW</sequence>
<accession>A0A6A4RQT5</accession>
<evidence type="ECO:0000256" key="3">
    <source>
        <dbReference type="ARBA" id="ARBA00022692"/>
    </source>
</evidence>
<dbReference type="GO" id="GO:0016020">
    <property type="term" value="C:membrane"/>
    <property type="evidence" value="ECO:0007669"/>
    <property type="project" value="UniProtKB-SubCell"/>
</dbReference>
<keyword evidence="3 6" id="KW-0812">Transmembrane</keyword>
<keyword evidence="5 6" id="KW-0472">Membrane</keyword>
<comment type="similarity">
    <text evidence="2">Belongs to the TMEM45 family.</text>
</comment>
<organism evidence="7 8">
    <name type="scientific">Scophthalmus maximus</name>
    <name type="common">Turbot</name>
    <name type="synonym">Psetta maxima</name>
    <dbReference type="NCBI Taxonomy" id="52904"/>
    <lineage>
        <taxon>Eukaryota</taxon>
        <taxon>Metazoa</taxon>
        <taxon>Chordata</taxon>
        <taxon>Craniata</taxon>
        <taxon>Vertebrata</taxon>
        <taxon>Euteleostomi</taxon>
        <taxon>Actinopterygii</taxon>
        <taxon>Neopterygii</taxon>
        <taxon>Teleostei</taxon>
        <taxon>Neoteleostei</taxon>
        <taxon>Acanthomorphata</taxon>
        <taxon>Carangaria</taxon>
        <taxon>Pleuronectiformes</taxon>
        <taxon>Pleuronectoidei</taxon>
        <taxon>Scophthalmidae</taxon>
        <taxon>Scophthalmus</taxon>
    </lineage>
</organism>
<comment type="subcellular location">
    <subcellularLocation>
        <location evidence="1">Membrane</location>
        <topology evidence="1">Multi-pass membrane protein</topology>
    </subcellularLocation>
</comment>
<dbReference type="InterPro" id="IPR006904">
    <property type="entry name" value="DUF716"/>
</dbReference>
<evidence type="ECO:0000256" key="6">
    <source>
        <dbReference type="SAM" id="Phobius"/>
    </source>
</evidence>
<dbReference type="Proteomes" id="UP000438429">
    <property type="component" value="Unassembled WGS sequence"/>
</dbReference>
<evidence type="ECO:0000256" key="5">
    <source>
        <dbReference type="ARBA" id="ARBA00023136"/>
    </source>
</evidence>